<reference evidence="1 2" key="1">
    <citation type="submission" date="2020-10" db="EMBL/GenBank/DDBJ databases">
        <title>Bacillus sp. HD4P25, an endophyte from a halophyte.</title>
        <authorList>
            <person name="Sun J.-Q."/>
        </authorList>
    </citation>
    <scope>NUCLEOTIDE SEQUENCE [LARGE SCALE GENOMIC DNA]</scope>
    <source>
        <strain evidence="1 2">YIM 93174</strain>
    </source>
</reference>
<dbReference type="EMBL" id="JADCLJ010000024">
    <property type="protein sequence ID" value="MBE4909968.1"/>
    <property type="molecule type" value="Genomic_DNA"/>
</dbReference>
<gene>
    <name evidence="1" type="ORF">IMZ08_18180</name>
</gene>
<dbReference type="Proteomes" id="UP001516662">
    <property type="component" value="Unassembled WGS sequence"/>
</dbReference>
<name>A0ABR9QN89_9BACI</name>
<evidence type="ECO:0000313" key="1">
    <source>
        <dbReference type="EMBL" id="MBE4909968.1"/>
    </source>
</evidence>
<dbReference type="RefSeq" id="WP_193539101.1">
    <property type="nucleotide sequence ID" value="NZ_JADCLJ010000024.1"/>
</dbReference>
<organism evidence="1 2">
    <name type="scientific">Litchfieldia luteola</name>
    <dbReference type="NCBI Taxonomy" id="682179"/>
    <lineage>
        <taxon>Bacteria</taxon>
        <taxon>Bacillati</taxon>
        <taxon>Bacillota</taxon>
        <taxon>Bacilli</taxon>
        <taxon>Bacillales</taxon>
        <taxon>Bacillaceae</taxon>
        <taxon>Litchfieldia</taxon>
    </lineage>
</organism>
<comment type="caution">
    <text evidence="1">The sequence shown here is derived from an EMBL/GenBank/DDBJ whole genome shotgun (WGS) entry which is preliminary data.</text>
</comment>
<evidence type="ECO:0000313" key="2">
    <source>
        <dbReference type="Proteomes" id="UP001516662"/>
    </source>
</evidence>
<protein>
    <submittedName>
        <fullName evidence="1">Uncharacterized protein</fullName>
    </submittedName>
</protein>
<accession>A0ABR9QN89</accession>
<proteinExistence type="predicted"/>
<sequence length="236" mass="27822">MSLEWFSRMENAVRVSLPDVCEGFEDFELLFDTDTTEQHPSFIFSVDLGEETYEFCVINFDTINQEFYSYHFDEVAELHAKVLFSNLDEMLSFIHAAFHEYLDEFDDEYEDLLEEDEDDVLDDDMFGDVIYEGDSVYEGDVFDEQDEDFEDEIEWISNDKYIHIEDNNPYQNVEHAISYRLGKLTDTGDGVLLRNTITRENGEETEEEVLLIFKEEEASYIIDLVSEYLSSMNTRK</sequence>
<keyword evidence="2" id="KW-1185">Reference proteome</keyword>